<protein>
    <submittedName>
        <fullName evidence="1">Phage virion morphogenesis protein, putative tail completion</fullName>
    </submittedName>
</protein>
<dbReference type="eggNOG" id="COG5005">
    <property type="taxonomic scope" value="Bacteria"/>
</dbReference>
<dbReference type="InterPro" id="IPR006522">
    <property type="entry name" value="Phage_virion_morphogenesis"/>
</dbReference>
<name>I3YGW0_THIV6</name>
<dbReference type="HOGENOM" id="CLU_117141_3_1_6"/>
<dbReference type="STRING" id="765911.Thivi_4425"/>
<organism evidence="1 2">
    <name type="scientific">Thiocystis violascens (strain ATCC 17096 / DSM 198 / 6111)</name>
    <name type="common">Chromatium violascens</name>
    <dbReference type="NCBI Taxonomy" id="765911"/>
    <lineage>
        <taxon>Bacteria</taxon>
        <taxon>Pseudomonadati</taxon>
        <taxon>Pseudomonadota</taxon>
        <taxon>Gammaproteobacteria</taxon>
        <taxon>Chromatiales</taxon>
        <taxon>Chromatiaceae</taxon>
        <taxon>Thiocystis</taxon>
    </lineage>
</organism>
<dbReference type="AlphaFoldDB" id="I3YGW0"/>
<reference evidence="1 2" key="1">
    <citation type="submission" date="2012-06" db="EMBL/GenBank/DDBJ databases">
        <title>Complete sequence of Thiocystis violascens DSM 198.</title>
        <authorList>
            <consortium name="US DOE Joint Genome Institute"/>
            <person name="Lucas S."/>
            <person name="Han J."/>
            <person name="Lapidus A."/>
            <person name="Cheng J.-F."/>
            <person name="Goodwin L."/>
            <person name="Pitluck S."/>
            <person name="Peters L."/>
            <person name="Ovchinnikova G."/>
            <person name="Teshima H."/>
            <person name="Detter J.C."/>
            <person name="Han C."/>
            <person name="Tapia R."/>
            <person name="Land M."/>
            <person name="Hauser L."/>
            <person name="Kyrpides N."/>
            <person name="Ivanova N."/>
            <person name="Pagani I."/>
            <person name="Vogl K."/>
            <person name="Liu Z."/>
            <person name="Frigaard N.-U."/>
            <person name="Bryant D."/>
            <person name="Woyke T."/>
        </authorList>
    </citation>
    <scope>NUCLEOTIDE SEQUENCE [LARGE SCALE GENOMIC DNA]</scope>
    <source>
        <strain evidence="2">ATCC 17096 / DSM 198 / 6111</strain>
    </source>
</reference>
<dbReference type="EMBL" id="CP003154">
    <property type="protein sequence ID" value="AFL76228.1"/>
    <property type="molecule type" value="Genomic_DNA"/>
</dbReference>
<gene>
    <name evidence="1" type="ordered locus">Thivi_4425</name>
</gene>
<proteinExistence type="predicted"/>
<evidence type="ECO:0000313" key="1">
    <source>
        <dbReference type="EMBL" id="AFL76228.1"/>
    </source>
</evidence>
<dbReference type="KEGG" id="tvi:Thivi_4425"/>
<sequence length="160" mass="17294">MTEFSVRIDDRALRATLERLLDRVRNASPAMEDIARALRNHAEDAFQNERSPFGPRWADLQPATQAAKVDRQGTPTRRGAHPILQVSGQLAVSLSSAAGPDWALVGAGKVGMAKEYAATHQFGRGATPARPFLPVDAAGTLPAPVREELLAILSDYLREA</sequence>
<dbReference type="RefSeq" id="WP_014780604.1">
    <property type="nucleotide sequence ID" value="NC_018012.1"/>
</dbReference>
<accession>I3YGW0</accession>
<dbReference type="Proteomes" id="UP000006062">
    <property type="component" value="Chromosome"/>
</dbReference>
<keyword evidence="2" id="KW-1185">Reference proteome</keyword>
<evidence type="ECO:0000313" key="2">
    <source>
        <dbReference type="Proteomes" id="UP000006062"/>
    </source>
</evidence>
<dbReference type="Pfam" id="PF05069">
    <property type="entry name" value="Phage_tail_S"/>
    <property type="match status" value="1"/>
</dbReference>
<dbReference type="NCBIfam" id="TIGR01635">
    <property type="entry name" value="tail_comp_S"/>
    <property type="match status" value="1"/>
</dbReference>
<dbReference type="OrthoDB" id="2081253at2"/>